<dbReference type="GO" id="GO:0008237">
    <property type="term" value="F:metallopeptidase activity"/>
    <property type="evidence" value="ECO:0007669"/>
    <property type="project" value="UniProtKB-KW"/>
</dbReference>
<feature type="domain" description="Microcystin LR degradation protein MlrC C-terminal" evidence="2">
    <location>
        <begin position="296"/>
        <end position="474"/>
    </location>
</feature>
<feature type="domain" description="Microcystin LR degradation protein MlrC N-terminal" evidence="3">
    <location>
        <begin position="2"/>
        <end position="287"/>
    </location>
</feature>
<evidence type="ECO:0000259" key="2">
    <source>
        <dbReference type="Pfam" id="PF07171"/>
    </source>
</evidence>
<dbReference type="InParanoid" id="A0A2G4YVK5"/>
<comment type="cofactor">
    <cofactor evidence="1">
        <name>Zn(2+)</name>
        <dbReference type="ChEBI" id="CHEBI:29105"/>
    </cofactor>
    <text evidence="1">Binds 1 zinc ion per subunit.</text>
</comment>
<keyword evidence="1" id="KW-0645">Protease</keyword>
<keyword evidence="1" id="KW-0378">Hydrolase</keyword>
<organism evidence="4 5">
    <name type="scientific">Paremcibacter congregatus</name>
    <dbReference type="NCBI Taxonomy" id="2043170"/>
    <lineage>
        <taxon>Bacteria</taxon>
        <taxon>Pseudomonadati</taxon>
        <taxon>Pseudomonadota</taxon>
        <taxon>Alphaproteobacteria</taxon>
        <taxon>Emcibacterales</taxon>
        <taxon>Emcibacteraceae</taxon>
        <taxon>Paremcibacter</taxon>
    </lineage>
</organism>
<proteinExistence type="inferred from homology"/>
<dbReference type="GO" id="GO:0046872">
    <property type="term" value="F:metal ion binding"/>
    <property type="evidence" value="ECO:0007669"/>
    <property type="project" value="UniProtKB-KW"/>
</dbReference>
<gene>
    <name evidence="4" type="ORF">CRD36_06550</name>
</gene>
<dbReference type="OrthoDB" id="9782658at2"/>
<keyword evidence="5" id="KW-1185">Reference proteome</keyword>
<protein>
    <recommendedName>
        <fullName evidence="1">Microcystinase C</fullName>
        <shortName evidence="1">MlrC</shortName>
    </recommendedName>
</protein>
<keyword evidence="1" id="KW-0479">Metal-binding</keyword>
<comment type="function">
    <text evidence="1">Involved in peptidolytic degradation of cyclic heptapeptide hepatotoxin microcystin (MC).</text>
</comment>
<dbReference type="InterPro" id="IPR010799">
    <property type="entry name" value="MlrC_C"/>
</dbReference>
<dbReference type="GO" id="GO:0006508">
    <property type="term" value="P:proteolysis"/>
    <property type="evidence" value="ECO:0007669"/>
    <property type="project" value="UniProtKB-KW"/>
</dbReference>
<reference evidence="4 5" key="1">
    <citation type="submission" date="2017-10" db="EMBL/GenBank/DDBJ databases">
        <title>Frigbacter circumglobatus gen. nov. sp. nov., isolated from sediment cultured in situ.</title>
        <authorList>
            <person name="Zhao Z."/>
        </authorList>
    </citation>
    <scope>NUCLEOTIDE SEQUENCE [LARGE SCALE GENOMIC DNA]</scope>
    <source>
        <strain evidence="4 5">ZYL</strain>
    </source>
</reference>
<sequence>MRIFTAGLSTESNTYSPMPTGFDDFEIVRASDLSPVDPDFGMFDLFGMWRNNALARGDDFILSLAAFAQPSGVTVRSVYETLRDEILLSLKQTGPVDVVLLFLHGAMVAEGYEDCEGDIITRVREIVGPDVTIAVELDLHCHLTELMVAQADIIITFKEYPHIDVNDRAEELFDLAVRAQSGELRPTMAMFDCKMVGIYPTSEPALRRFVDHMSEVEQEDGVLSVSFGHGFPAGDVTEAGCKMLVVTDNDLPLAEELAEKLGQEIYDLRHEIGFKTVPMAEALSRALASDRSPVVVADQADNAGGGAPGDATFALRWLLENKAQNVAMAIFYDPEVVRLAKSAGEGAKLKVSLGGKLGPTSGDPVDLDVAVLAVKDDYSHRFPQGEGKPVFLSVGDVVALRAEGIDLIVSSKRGQCFSPCIFEDLGIDPTTKQLLIPKSMQHFYGAFAPIASEVIYMASFGAMQMDVTQISYEHMTTADKFPWKEACHE</sequence>
<comment type="caution">
    <text evidence="4">The sequence shown here is derived from an EMBL/GenBank/DDBJ whole genome shotgun (WGS) entry which is preliminary data.</text>
</comment>
<dbReference type="InterPro" id="IPR009197">
    <property type="entry name" value="MlrC"/>
</dbReference>
<evidence type="ECO:0000313" key="5">
    <source>
        <dbReference type="Proteomes" id="UP000229730"/>
    </source>
</evidence>
<evidence type="ECO:0000259" key="3">
    <source>
        <dbReference type="Pfam" id="PF07364"/>
    </source>
</evidence>
<dbReference type="AlphaFoldDB" id="A0A2G4YVK5"/>
<comment type="similarity">
    <text evidence="1">Belongs to the peptidase M81 family.</text>
</comment>
<dbReference type="InterPro" id="IPR015995">
    <property type="entry name" value="MlrC_N"/>
</dbReference>
<dbReference type="RefSeq" id="WP_099471964.1">
    <property type="nucleotide sequence ID" value="NZ_CP041025.1"/>
</dbReference>
<keyword evidence="1" id="KW-0482">Metalloprotease</keyword>
<dbReference type="Pfam" id="PF07171">
    <property type="entry name" value="MlrC_C"/>
    <property type="match status" value="1"/>
</dbReference>
<dbReference type="Proteomes" id="UP000229730">
    <property type="component" value="Unassembled WGS sequence"/>
</dbReference>
<dbReference type="Pfam" id="PF07364">
    <property type="entry name" value="DUF1485"/>
    <property type="match status" value="1"/>
</dbReference>
<evidence type="ECO:0000313" key="4">
    <source>
        <dbReference type="EMBL" id="PHZ85476.1"/>
    </source>
</evidence>
<accession>A0A2G4YVK5</accession>
<dbReference type="PIRSF" id="PIRSF012702">
    <property type="entry name" value="UCP012702"/>
    <property type="match status" value="1"/>
</dbReference>
<dbReference type="EMBL" id="PDEM01000012">
    <property type="protein sequence ID" value="PHZ85476.1"/>
    <property type="molecule type" value="Genomic_DNA"/>
</dbReference>
<name>A0A2G4YVK5_9PROT</name>
<evidence type="ECO:0000256" key="1">
    <source>
        <dbReference type="PIRNR" id="PIRNR012702"/>
    </source>
</evidence>